<dbReference type="EMBL" id="JAWXYG010000014">
    <property type="protein sequence ID" value="KAK4254339.1"/>
    <property type="molecule type" value="Genomic_DNA"/>
</dbReference>
<accession>A0AAE1IRS5</accession>
<gene>
    <name evidence="2" type="ORF">QN277_009737</name>
</gene>
<feature type="region of interest" description="Disordered" evidence="1">
    <location>
        <begin position="1"/>
        <end position="39"/>
    </location>
</feature>
<comment type="caution">
    <text evidence="2">The sequence shown here is derived from an EMBL/GenBank/DDBJ whole genome shotgun (WGS) entry which is preliminary data.</text>
</comment>
<proteinExistence type="predicted"/>
<name>A0AAE1IRS5_9FABA</name>
<dbReference type="Proteomes" id="UP001293593">
    <property type="component" value="Unassembled WGS sequence"/>
</dbReference>
<evidence type="ECO:0000313" key="3">
    <source>
        <dbReference type="Proteomes" id="UP001293593"/>
    </source>
</evidence>
<reference evidence="2" key="1">
    <citation type="submission" date="2023-10" db="EMBL/GenBank/DDBJ databases">
        <title>Chromosome-level genome of the transformable northern wattle, Acacia crassicarpa.</title>
        <authorList>
            <person name="Massaro I."/>
            <person name="Sinha N.R."/>
            <person name="Poethig S."/>
            <person name="Leichty A.R."/>
        </authorList>
    </citation>
    <scope>NUCLEOTIDE SEQUENCE</scope>
    <source>
        <strain evidence="2">Acra3RX</strain>
        <tissue evidence="2">Leaf</tissue>
    </source>
</reference>
<sequence>MRKKQTDLGNQILNGGSGKRKCSEKQATQESHSSVDNDREQVINIRYKDCHPPIEYDIRTPESAIGSSDSTFDKRSILTAITDIPSNCNSIQNNVNSIMD</sequence>
<organism evidence="2 3">
    <name type="scientific">Acacia crassicarpa</name>
    <name type="common">northern wattle</name>
    <dbReference type="NCBI Taxonomy" id="499986"/>
    <lineage>
        <taxon>Eukaryota</taxon>
        <taxon>Viridiplantae</taxon>
        <taxon>Streptophyta</taxon>
        <taxon>Embryophyta</taxon>
        <taxon>Tracheophyta</taxon>
        <taxon>Spermatophyta</taxon>
        <taxon>Magnoliopsida</taxon>
        <taxon>eudicotyledons</taxon>
        <taxon>Gunneridae</taxon>
        <taxon>Pentapetalae</taxon>
        <taxon>rosids</taxon>
        <taxon>fabids</taxon>
        <taxon>Fabales</taxon>
        <taxon>Fabaceae</taxon>
        <taxon>Caesalpinioideae</taxon>
        <taxon>mimosoid clade</taxon>
        <taxon>Acacieae</taxon>
        <taxon>Acacia</taxon>
    </lineage>
</organism>
<evidence type="ECO:0000256" key="1">
    <source>
        <dbReference type="SAM" id="MobiDB-lite"/>
    </source>
</evidence>
<evidence type="ECO:0000313" key="2">
    <source>
        <dbReference type="EMBL" id="KAK4254339.1"/>
    </source>
</evidence>
<dbReference type="AlphaFoldDB" id="A0AAE1IRS5"/>
<keyword evidence="3" id="KW-1185">Reference proteome</keyword>
<protein>
    <submittedName>
        <fullName evidence="2">Uncharacterized protein</fullName>
    </submittedName>
</protein>